<feature type="non-terminal residue" evidence="1">
    <location>
        <position position="48"/>
    </location>
</feature>
<reference evidence="1" key="1">
    <citation type="submission" date="2018-05" db="EMBL/GenBank/DDBJ databases">
        <authorList>
            <person name="Lanie J.A."/>
            <person name="Ng W.-L."/>
            <person name="Kazmierczak K.M."/>
            <person name="Andrzejewski T.M."/>
            <person name="Davidsen T.M."/>
            <person name="Wayne K.J."/>
            <person name="Tettelin H."/>
            <person name="Glass J.I."/>
            <person name="Rusch D."/>
            <person name="Podicherti R."/>
            <person name="Tsui H.-C.T."/>
            <person name="Winkler M.E."/>
        </authorList>
    </citation>
    <scope>NUCLEOTIDE SEQUENCE</scope>
</reference>
<name>A0A381RWH5_9ZZZZ</name>
<sequence>MYFTRSISIIGLSSILFFVLNCSEEPIQTDLSNNSQSLDTLSLADISG</sequence>
<gene>
    <name evidence="1" type="ORF">METZ01_LOCUS49054</name>
</gene>
<evidence type="ECO:0000313" key="1">
    <source>
        <dbReference type="EMBL" id="SUZ96200.1"/>
    </source>
</evidence>
<dbReference type="AlphaFoldDB" id="A0A381RWH5"/>
<dbReference type="EMBL" id="UINC01002393">
    <property type="protein sequence ID" value="SUZ96200.1"/>
    <property type="molecule type" value="Genomic_DNA"/>
</dbReference>
<protein>
    <submittedName>
        <fullName evidence="1">Uncharacterized protein</fullName>
    </submittedName>
</protein>
<accession>A0A381RWH5</accession>
<proteinExistence type="predicted"/>
<organism evidence="1">
    <name type="scientific">marine metagenome</name>
    <dbReference type="NCBI Taxonomy" id="408172"/>
    <lineage>
        <taxon>unclassified sequences</taxon>
        <taxon>metagenomes</taxon>
        <taxon>ecological metagenomes</taxon>
    </lineage>
</organism>